<dbReference type="AlphaFoldDB" id="X1HNW6"/>
<keyword evidence="1" id="KW-0812">Transmembrane</keyword>
<evidence type="ECO:0000313" key="2">
    <source>
        <dbReference type="EMBL" id="GAH71182.1"/>
    </source>
</evidence>
<keyword evidence="1" id="KW-0472">Membrane</keyword>
<reference evidence="2" key="1">
    <citation type="journal article" date="2014" name="Front. Microbiol.">
        <title>High frequency of phylogenetically diverse reductive dehalogenase-homologous genes in deep subseafloor sedimentary metagenomes.</title>
        <authorList>
            <person name="Kawai M."/>
            <person name="Futagami T."/>
            <person name="Toyoda A."/>
            <person name="Takaki Y."/>
            <person name="Nishi S."/>
            <person name="Hori S."/>
            <person name="Arai W."/>
            <person name="Tsubouchi T."/>
            <person name="Morono Y."/>
            <person name="Uchiyama I."/>
            <person name="Ito T."/>
            <person name="Fujiyama A."/>
            <person name="Inagaki F."/>
            <person name="Takami H."/>
        </authorList>
    </citation>
    <scope>NUCLEOTIDE SEQUENCE</scope>
    <source>
        <strain evidence="2">Expedition CK06-06</strain>
    </source>
</reference>
<protein>
    <submittedName>
        <fullName evidence="2">Uncharacterized protein</fullName>
    </submittedName>
</protein>
<feature type="transmembrane region" description="Helical" evidence="1">
    <location>
        <begin position="6"/>
        <end position="25"/>
    </location>
</feature>
<dbReference type="EMBL" id="BARU01025839">
    <property type="protein sequence ID" value="GAH71182.1"/>
    <property type="molecule type" value="Genomic_DNA"/>
</dbReference>
<keyword evidence="1" id="KW-1133">Transmembrane helix</keyword>
<evidence type="ECO:0000256" key="1">
    <source>
        <dbReference type="SAM" id="Phobius"/>
    </source>
</evidence>
<proteinExistence type="predicted"/>
<accession>X1HNW6</accession>
<gene>
    <name evidence="2" type="ORF">S03H2_41592</name>
</gene>
<comment type="caution">
    <text evidence="2">The sequence shown here is derived from an EMBL/GenBank/DDBJ whole genome shotgun (WGS) entry which is preliminary data.</text>
</comment>
<name>X1HNW6_9ZZZZ</name>
<organism evidence="2">
    <name type="scientific">marine sediment metagenome</name>
    <dbReference type="NCBI Taxonomy" id="412755"/>
    <lineage>
        <taxon>unclassified sequences</taxon>
        <taxon>metagenomes</taxon>
        <taxon>ecological metagenomes</taxon>
    </lineage>
</organism>
<sequence length="40" mass="4832">MRLRAWGYFGVFGLVAGYFLIWPVWRAQFPLEIWPTEGWN</sequence>
<feature type="non-terminal residue" evidence="2">
    <location>
        <position position="40"/>
    </location>
</feature>